<feature type="region of interest" description="Disordered" evidence="1">
    <location>
        <begin position="130"/>
        <end position="155"/>
    </location>
</feature>
<sequence>MPIWDVLKQVDACCSSDHQASEMGEMGHRHNGQELQRESQLQIQAACHGERKPGSWRRFNSDVGLELNRMKFQVQEMWIRHLYAKLSPTLKQFPWRGQYAVAGSMADETLYEFHSFFQYRAGNWTSQAVRSDHQASEMGEMGHRHNGQELQRESQLQIQAAW</sequence>
<protein>
    <submittedName>
        <fullName evidence="2">Uncharacterized protein</fullName>
    </submittedName>
</protein>
<keyword evidence="3" id="KW-1185">Reference proteome</keyword>
<dbReference type="AlphaFoldDB" id="A0A9Q0JS81"/>
<name>A0A9Q0JS81_9MAGN</name>
<organism evidence="2 3">
    <name type="scientific">Protea cynaroides</name>
    <dbReference type="NCBI Taxonomy" id="273540"/>
    <lineage>
        <taxon>Eukaryota</taxon>
        <taxon>Viridiplantae</taxon>
        <taxon>Streptophyta</taxon>
        <taxon>Embryophyta</taxon>
        <taxon>Tracheophyta</taxon>
        <taxon>Spermatophyta</taxon>
        <taxon>Magnoliopsida</taxon>
        <taxon>Proteales</taxon>
        <taxon>Proteaceae</taxon>
        <taxon>Protea</taxon>
    </lineage>
</organism>
<dbReference type="Proteomes" id="UP001141806">
    <property type="component" value="Unassembled WGS sequence"/>
</dbReference>
<reference evidence="2" key="1">
    <citation type="journal article" date="2023" name="Plant J.">
        <title>The genome of the king protea, Protea cynaroides.</title>
        <authorList>
            <person name="Chang J."/>
            <person name="Duong T.A."/>
            <person name="Schoeman C."/>
            <person name="Ma X."/>
            <person name="Roodt D."/>
            <person name="Barker N."/>
            <person name="Li Z."/>
            <person name="Van de Peer Y."/>
            <person name="Mizrachi E."/>
        </authorList>
    </citation>
    <scope>NUCLEOTIDE SEQUENCE</scope>
    <source>
        <tissue evidence="2">Young leaves</tissue>
    </source>
</reference>
<proteinExistence type="predicted"/>
<comment type="caution">
    <text evidence="2">The sequence shown here is derived from an EMBL/GenBank/DDBJ whole genome shotgun (WGS) entry which is preliminary data.</text>
</comment>
<feature type="compositionally biased region" description="Basic and acidic residues" evidence="1">
    <location>
        <begin position="130"/>
        <end position="152"/>
    </location>
</feature>
<evidence type="ECO:0000313" key="2">
    <source>
        <dbReference type="EMBL" id="KAJ4950914.1"/>
    </source>
</evidence>
<evidence type="ECO:0000256" key="1">
    <source>
        <dbReference type="SAM" id="MobiDB-lite"/>
    </source>
</evidence>
<evidence type="ECO:0000313" key="3">
    <source>
        <dbReference type="Proteomes" id="UP001141806"/>
    </source>
</evidence>
<gene>
    <name evidence="2" type="ORF">NE237_027746</name>
</gene>
<accession>A0A9Q0JS81</accession>
<dbReference type="EMBL" id="JAMYWD010000012">
    <property type="protein sequence ID" value="KAJ4950914.1"/>
    <property type="molecule type" value="Genomic_DNA"/>
</dbReference>